<gene>
    <name evidence="1" type="ORF">IHE45_04G071100</name>
</gene>
<dbReference type="Proteomes" id="UP000827976">
    <property type="component" value="Chromosome 4"/>
</dbReference>
<name>A0ACB7WDQ0_DIOAL</name>
<organism evidence="1 2">
    <name type="scientific">Dioscorea alata</name>
    <name type="common">Purple yam</name>
    <dbReference type="NCBI Taxonomy" id="55571"/>
    <lineage>
        <taxon>Eukaryota</taxon>
        <taxon>Viridiplantae</taxon>
        <taxon>Streptophyta</taxon>
        <taxon>Embryophyta</taxon>
        <taxon>Tracheophyta</taxon>
        <taxon>Spermatophyta</taxon>
        <taxon>Magnoliopsida</taxon>
        <taxon>Liliopsida</taxon>
        <taxon>Dioscoreales</taxon>
        <taxon>Dioscoreaceae</taxon>
        <taxon>Dioscorea</taxon>
    </lineage>
</organism>
<dbReference type="EMBL" id="CM037014">
    <property type="protein sequence ID" value="KAH7685920.1"/>
    <property type="molecule type" value="Genomic_DNA"/>
</dbReference>
<evidence type="ECO:0000313" key="2">
    <source>
        <dbReference type="Proteomes" id="UP000827976"/>
    </source>
</evidence>
<comment type="caution">
    <text evidence="1">The sequence shown here is derived from an EMBL/GenBank/DDBJ whole genome shotgun (WGS) entry which is preliminary data.</text>
</comment>
<protein>
    <submittedName>
        <fullName evidence="1">WRKY domain-containing protein</fullName>
    </submittedName>
</protein>
<evidence type="ECO:0000313" key="1">
    <source>
        <dbReference type="EMBL" id="KAH7685920.1"/>
    </source>
</evidence>
<keyword evidence="2" id="KW-1185">Reference proteome</keyword>
<proteinExistence type="predicted"/>
<sequence length="290" mass="33292">MENQRRCLLDELNRAQGLARQLQASLGHPSTIPVCKNLAQEILSCIEKAVSLAKPSSLEDYEISEQGTKEQKRRDLTKRRKASPTWTKLVRVSEGQGSEEDGYQWRKYGEKEILRAKHPRSYYRCTQRSSSGCLATKQVQKTDEDPSVLRITYYGVHSCTHQRLTEVQISCMKEEEEEEEEEEEQLQHKVLKQEHHNNEQQQEEEKQLNIQSFLPSANKLGDEASSSFSFSFDPALGSSSSTIFEQISSQSKKPELGDNMPVMLDMDFMADTSFSFADTTNFFSDDNWRN</sequence>
<accession>A0ACB7WDQ0</accession>
<reference evidence="2" key="1">
    <citation type="journal article" date="2022" name="Nat. Commun.">
        <title>Chromosome evolution and the genetic basis of agronomically important traits in greater yam.</title>
        <authorList>
            <person name="Bredeson J.V."/>
            <person name="Lyons J.B."/>
            <person name="Oniyinde I.O."/>
            <person name="Okereke N.R."/>
            <person name="Kolade O."/>
            <person name="Nnabue I."/>
            <person name="Nwadili C.O."/>
            <person name="Hribova E."/>
            <person name="Parker M."/>
            <person name="Nwogha J."/>
            <person name="Shu S."/>
            <person name="Carlson J."/>
            <person name="Kariba R."/>
            <person name="Muthemba S."/>
            <person name="Knop K."/>
            <person name="Barton G.J."/>
            <person name="Sherwood A.V."/>
            <person name="Lopez-Montes A."/>
            <person name="Asiedu R."/>
            <person name="Jamnadass R."/>
            <person name="Muchugi A."/>
            <person name="Goodstein D."/>
            <person name="Egesi C.N."/>
            <person name="Featherston J."/>
            <person name="Asfaw A."/>
            <person name="Simpson G.G."/>
            <person name="Dolezel J."/>
            <person name="Hendre P.S."/>
            <person name="Van Deynze A."/>
            <person name="Kumar P.L."/>
            <person name="Obidiegwu J.E."/>
            <person name="Bhattacharjee R."/>
            <person name="Rokhsar D.S."/>
        </authorList>
    </citation>
    <scope>NUCLEOTIDE SEQUENCE [LARGE SCALE GENOMIC DNA]</scope>
    <source>
        <strain evidence="2">cv. TDa95/00328</strain>
    </source>
</reference>